<dbReference type="InterPro" id="IPR023214">
    <property type="entry name" value="HAD_sf"/>
</dbReference>
<evidence type="ECO:0000313" key="1">
    <source>
        <dbReference type="EMBL" id="SCF35194.1"/>
    </source>
</evidence>
<dbReference type="AlphaFoldDB" id="A0A1C4ZQW9"/>
<name>A0A1C4ZQW9_9ACTN</name>
<dbReference type="SUPFAM" id="SSF56784">
    <property type="entry name" value="HAD-like"/>
    <property type="match status" value="1"/>
</dbReference>
<protein>
    <submittedName>
        <fullName evidence="1">Phosphoglycolate phosphatase</fullName>
    </submittedName>
</protein>
<dbReference type="NCBIfam" id="TIGR01549">
    <property type="entry name" value="HAD-SF-IA-v1"/>
    <property type="match status" value="1"/>
</dbReference>
<dbReference type="SFLD" id="SFLDG01129">
    <property type="entry name" value="C1.5:_HAD__Beta-PGM__Phosphata"/>
    <property type="match status" value="1"/>
</dbReference>
<dbReference type="SFLD" id="SFLDS00003">
    <property type="entry name" value="Haloacid_Dehalogenase"/>
    <property type="match status" value="1"/>
</dbReference>
<dbReference type="GO" id="GO:0006281">
    <property type="term" value="P:DNA repair"/>
    <property type="evidence" value="ECO:0007669"/>
    <property type="project" value="TreeGrafter"/>
</dbReference>
<dbReference type="InterPro" id="IPR036412">
    <property type="entry name" value="HAD-like_sf"/>
</dbReference>
<sequence>MDTVLFDLDGTLVDTLDDITREANAALRQFGLPSLTRDEVRERVGEGGTALIEASVRRSGRRIDSVVVARAQETYLSGYAQRPAVAARLYPGAQQLLGRLRAAGVRTALCTNKAGPVTHRLLSALGLEPYFDAVITGDSAVGRKPAPGPLLHALDLVGGTSALMVGDSVHDLRAAQAAGMPVAWVNYGYGTPIGAGAPDLELEDLDGLETAARAAGLDLPQSQMFGHIPV</sequence>
<dbReference type="SFLD" id="SFLDG01135">
    <property type="entry name" value="C1.5.6:_HAD__Beta-PGM__Phospha"/>
    <property type="match status" value="1"/>
</dbReference>
<dbReference type="NCBIfam" id="TIGR01509">
    <property type="entry name" value="HAD-SF-IA-v3"/>
    <property type="match status" value="1"/>
</dbReference>
<dbReference type="Proteomes" id="UP000198797">
    <property type="component" value="Unassembled WGS sequence"/>
</dbReference>
<dbReference type="InterPro" id="IPR023198">
    <property type="entry name" value="PGP-like_dom2"/>
</dbReference>
<dbReference type="Gene3D" id="1.10.150.240">
    <property type="entry name" value="Putative phosphatase, domain 2"/>
    <property type="match status" value="1"/>
</dbReference>
<gene>
    <name evidence="1" type="ORF">GA0070216_110216</name>
</gene>
<dbReference type="GO" id="GO:0005829">
    <property type="term" value="C:cytosol"/>
    <property type="evidence" value="ECO:0007669"/>
    <property type="project" value="TreeGrafter"/>
</dbReference>
<proteinExistence type="predicted"/>
<dbReference type="PANTHER" id="PTHR43434:SF1">
    <property type="entry name" value="PHOSPHOGLYCOLATE PHOSPHATASE"/>
    <property type="match status" value="1"/>
</dbReference>
<organism evidence="1 2">
    <name type="scientific">Micromonospora matsumotoense</name>
    <dbReference type="NCBI Taxonomy" id="121616"/>
    <lineage>
        <taxon>Bacteria</taxon>
        <taxon>Bacillati</taxon>
        <taxon>Actinomycetota</taxon>
        <taxon>Actinomycetes</taxon>
        <taxon>Micromonosporales</taxon>
        <taxon>Micromonosporaceae</taxon>
        <taxon>Micromonospora</taxon>
    </lineage>
</organism>
<dbReference type="InterPro" id="IPR041492">
    <property type="entry name" value="HAD_2"/>
</dbReference>
<dbReference type="RefSeq" id="WP_176739064.1">
    <property type="nucleotide sequence ID" value="NZ_FMCU01000010.1"/>
</dbReference>
<keyword evidence="2" id="KW-1185">Reference proteome</keyword>
<dbReference type="PRINTS" id="PR00413">
    <property type="entry name" value="HADHALOGNASE"/>
</dbReference>
<dbReference type="InterPro" id="IPR006439">
    <property type="entry name" value="HAD-SF_hydro_IA"/>
</dbReference>
<dbReference type="EMBL" id="FMCU01000010">
    <property type="protein sequence ID" value="SCF35194.1"/>
    <property type="molecule type" value="Genomic_DNA"/>
</dbReference>
<dbReference type="InterPro" id="IPR050155">
    <property type="entry name" value="HAD-like_hydrolase_sf"/>
</dbReference>
<dbReference type="Gene3D" id="3.40.50.1000">
    <property type="entry name" value="HAD superfamily/HAD-like"/>
    <property type="match status" value="1"/>
</dbReference>
<dbReference type="PANTHER" id="PTHR43434">
    <property type="entry name" value="PHOSPHOGLYCOLATE PHOSPHATASE"/>
    <property type="match status" value="1"/>
</dbReference>
<evidence type="ECO:0000313" key="2">
    <source>
        <dbReference type="Proteomes" id="UP000198797"/>
    </source>
</evidence>
<dbReference type="Pfam" id="PF13419">
    <property type="entry name" value="HAD_2"/>
    <property type="match status" value="1"/>
</dbReference>
<dbReference type="STRING" id="121616.GA0070216_110216"/>
<dbReference type="GO" id="GO:0008967">
    <property type="term" value="F:phosphoglycolate phosphatase activity"/>
    <property type="evidence" value="ECO:0007669"/>
    <property type="project" value="TreeGrafter"/>
</dbReference>
<accession>A0A1C4ZQW9</accession>
<reference evidence="2" key="1">
    <citation type="submission" date="2016-06" db="EMBL/GenBank/DDBJ databases">
        <authorList>
            <person name="Varghese N."/>
            <person name="Submissions Spin"/>
        </authorList>
    </citation>
    <scope>NUCLEOTIDE SEQUENCE [LARGE SCALE GENOMIC DNA]</scope>
    <source>
        <strain evidence="2">DSM 44100</strain>
    </source>
</reference>